<organism evidence="3 4">
    <name type="scientific">Quisquiliibacterium transsilvanicum</name>
    <dbReference type="NCBI Taxonomy" id="1549638"/>
    <lineage>
        <taxon>Bacteria</taxon>
        <taxon>Pseudomonadati</taxon>
        <taxon>Pseudomonadota</taxon>
        <taxon>Betaproteobacteria</taxon>
        <taxon>Burkholderiales</taxon>
        <taxon>Burkholderiaceae</taxon>
        <taxon>Quisquiliibacterium</taxon>
    </lineage>
</organism>
<dbReference type="PANTHER" id="PTHR42870:SF1">
    <property type="entry name" value="NON-SPECIFIC LIPID-TRANSFER PROTEIN-LIKE 2"/>
    <property type="match status" value="1"/>
</dbReference>
<dbReference type="Proteomes" id="UP000532440">
    <property type="component" value="Unassembled WGS sequence"/>
</dbReference>
<dbReference type="InterPro" id="IPR055140">
    <property type="entry name" value="Thiolase_C_2"/>
</dbReference>
<keyword evidence="3" id="KW-0808">Transferase</keyword>
<dbReference type="RefSeq" id="WP_183967272.1">
    <property type="nucleotide sequence ID" value="NZ_BAABEW010000002.1"/>
</dbReference>
<dbReference type="Pfam" id="PF00108">
    <property type="entry name" value="Thiolase_N"/>
    <property type="match status" value="1"/>
</dbReference>
<dbReference type="InterPro" id="IPR002155">
    <property type="entry name" value="Thiolase"/>
</dbReference>
<dbReference type="EMBL" id="JACHGB010000004">
    <property type="protein sequence ID" value="MBB5272144.1"/>
    <property type="molecule type" value="Genomic_DNA"/>
</dbReference>
<dbReference type="InterPro" id="IPR020616">
    <property type="entry name" value="Thiolase_N"/>
</dbReference>
<dbReference type="InterPro" id="IPR016039">
    <property type="entry name" value="Thiolase-like"/>
</dbReference>
<evidence type="ECO:0000259" key="2">
    <source>
        <dbReference type="Pfam" id="PF22691"/>
    </source>
</evidence>
<gene>
    <name evidence="3" type="ORF">HNQ70_002158</name>
</gene>
<dbReference type="PANTHER" id="PTHR42870">
    <property type="entry name" value="ACETYL-COA C-ACETYLTRANSFERASE"/>
    <property type="match status" value="1"/>
</dbReference>
<dbReference type="PIRSF" id="PIRSF000429">
    <property type="entry name" value="Ac-CoA_Ac_transf"/>
    <property type="match status" value="1"/>
</dbReference>
<dbReference type="Gene3D" id="3.40.47.10">
    <property type="match status" value="1"/>
</dbReference>
<dbReference type="CDD" id="cd00829">
    <property type="entry name" value="SCP-x_thiolase"/>
    <property type="match status" value="1"/>
</dbReference>
<dbReference type="SUPFAM" id="SSF53901">
    <property type="entry name" value="Thiolase-like"/>
    <property type="match status" value="2"/>
</dbReference>
<sequence>MSMGAGITGVFDTRVGELRGSTCMGLQYEAAAGALADAGLAAAQVDGVLCAYSFTEPHLMPASVFCEYAGIHPDVCYSIQAGGATACIMVMQAAALVASGQCRHVLCVTGDNRLTGMSRDGAVAALSEVGHPQFERPYGISVPASYALVARRYMHEYGVTGEQLAAIAVEHRRHAGLHPNAHKRDPITVEDVMRSRPISTPLRMLDCCLISDGAAAVVVSAPDAIGETRASGIGILGAGQGHTHEHIVAAPSLTDFGCKQSSRIAFERAGVRPADIDVAEIYDSFTITLLVELESIGFFGRGEAGAAAAAGELGLRGRLPCNTHGGLLSYGHSGAAGGMFHVVEGVRQLRGEAQARQVPDARLAFVHGDGGILSAHCSLVLGR</sequence>
<name>A0A7W8M9J4_9BURK</name>
<dbReference type="GO" id="GO:0003988">
    <property type="term" value="F:acetyl-CoA C-acyltransferase activity"/>
    <property type="evidence" value="ECO:0007669"/>
    <property type="project" value="UniProtKB-ARBA"/>
</dbReference>
<feature type="domain" description="Thiolase C-terminal" evidence="2">
    <location>
        <begin position="239"/>
        <end position="383"/>
    </location>
</feature>
<evidence type="ECO:0000313" key="3">
    <source>
        <dbReference type="EMBL" id="MBB5272144.1"/>
    </source>
</evidence>
<dbReference type="AlphaFoldDB" id="A0A7W8M9J4"/>
<comment type="caution">
    <text evidence="3">The sequence shown here is derived from an EMBL/GenBank/DDBJ whole genome shotgun (WGS) entry which is preliminary data.</text>
</comment>
<evidence type="ECO:0000313" key="4">
    <source>
        <dbReference type="Proteomes" id="UP000532440"/>
    </source>
</evidence>
<dbReference type="Pfam" id="PF22691">
    <property type="entry name" value="Thiolase_C_1"/>
    <property type="match status" value="1"/>
</dbReference>
<reference evidence="3 4" key="1">
    <citation type="submission" date="2020-08" db="EMBL/GenBank/DDBJ databases">
        <title>Genomic Encyclopedia of Type Strains, Phase IV (KMG-IV): sequencing the most valuable type-strain genomes for metagenomic binning, comparative biology and taxonomic classification.</title>
        <authorList>
            <person name="Goeker M."/>
        </authorList>
    </citation>
    <scope>NUCLEOTIDE SEQUENCE [LARGE SCALE GENOMIC DNA]</scope>
    <source>
        <strain evidence="3 4">DSM 29781</strain>
    </source>
</reference>
<accession>A0A7W8M9J4</accession>
<evidence type="ECO:0000259" key="1">
    <source>
        <dbReference type="Pfam" id="PF00108"/>
    </source>
</evidence>
<proteinExistence type="predicted"/>
<feature type="domain" description="Thiolase N-terminal" evidence="1">
    <location>
        <begin position="15"/>
        <end position="220"/>
    </location>
</feature>
<protein>
    <submittedName>
        <fullName evidence="3">Acetyl-CoA acetyltransferase</fullName>
    </submittedName>
</protein>
<keyword evidence="4" id="KW-1185">Reference proteome</keyword>